<feature type="region of interest" description="Disordered" evidence="1">
    <location>
        <begin position="241"/>
        <end position="264"/>
    </location>
</feature>
<keyword evidence="3" id="KW-1185">Reference proteome</keyword>
<dbReference type="eggNOG" id="ENOG502SGYK">
    <property type="taxonomic scope" value="Eukaryota"/>
</dbReference>
<feature type="region of interest" description="Disordered" evidence="1">
    <location>
        <begin position="1"/>
        <end position="100"/>
    </location>
</feature>
<feature type="compositionally biased region" description="Basic and acidic residues" evidence="1">
    <location>
        <begin position="154"/>
        <end position="171"/>
    </location>
</feature>
<evidence type="ECO:0000313" key="3">
    <source>
        <dbReference type="Proteomes" id="UP000063063"/>
    </source>
</evidence>
<feature type="compositionally biased region" description="Polar residues" evidence="1">
    <location>
        <begin position="79"/>
        <end position="93"/>
    </location>
</feature>
<sequence>MRVGCANWQNRGATEMPNSGDPDATSMPETSMSPNMNATKAAVSASGAQTAHPAVDATTKGSRRAQGWHSAVTGGAPPRTTSANRPASDTKSLGGSAAHSGIVRRSSVQFSKDSLVSPNSSRIPRDEASEFRQNMTDFLMVMYGDKTASGVVGADEKNGAPRAKGKVDPGESRIPGALLEAGREPPWHAGSSRGVSSRSQGPLVKGLTANSGRSPQVDRIDTLVESLVRAYSRRTTSARGEFQGIPGVDDDNPITYNGPHPSSCRRALTSPRLSHGNSIGTGSGHTDEVSAFVGQALDNILNPGGILGQGAVSSLSMLSSLRLDRNLFDLMPFQTQSNLQNVIAEEEDSGTMLKPMYVGEQAMFRSVGTRPSITDISVSKSMRGMIPAAPPESGKGHHLNTTQAPLCGDSGGPPRSSRGPSLCPPKQTLGDKKRSLDSEVMENAFVNQRGSGAVGGDAKNKSIVHCMSLDSKVLGRAVGADDEDDSWGDAPAGILATKATDSGSPGMDSSDRSLLDYSRARANVTLQKALGTLQMEEQLKRDVVIAVEHQLCGYITSLEHEERLKKRGGSAASSGQQKRGGETSASSTPAAGSSMITDGVVGAGRNTRSRGTVNSDTAPLMQNIIDFFQENTTEVHHSNTLASAAAKT</sequence>
<proteinExistence type="predicted"/>
<dbReference type="VEuPathDB" id="TriTrypDB:LPAL13_310009800"/>
<feature type="region of interest" description="Disordered" evidence="1">
    <location>
        <begin position="565"/>
        <end position="615"/>
    </location>
</feature>
<dbReference type="OrthoDB" id="273656at2759"/>
<evidence type="ECO:0000256" key="1">
    <source>
        <dbReference type="SAM" id="MobiDB-lite"/>
    </source>
</evidence>
<feature type="compositionally biased region" description="Low complexity" evidence="1">
    <location>
        <begin position="582"/>
        <end position="594"/>
    </location>
</feature>
<evidence type="ECO:0000313" key="2">
    <source>
        <dbReference type="EMBL" id="AIO00637.1"/>
    </source>
</evidence>
<protein>
    <submittedName>
        <fullName evidence="2">Uncharacterized protein</fullName>
    </submittedName>
</protein>
<gene>
    <name evidence="2" type="ORF">LPMP_310480</name>
</gene>
<accession>A0A088SFU1</accession>
<feature type="compositionally biased region" description="Polar residues" evidence="1">
    <location>
        <begin position="27"/>
        <end position="38"/>
    </location>
</feature>
<dbReference type="EMBL" id="CP009400">
    <property type="protein sequence ID" value="AIO00637.1"/>
    <property type="molecule type" value="Genomic_DNA"/>
</dbReference>
<dbReference type="VEuPathDB" id="TriTrypDB:LPMP_310480"/>
<dbReference type="Proteomes" id="UP000063063">
    <property type="component" value="Chromosome 31"/>
</dbReference>
<feature type="compositionally biased region" description="Low complexity" evidence="1">
    <location>
        <begin position="412"/>
        <end position="421"/>
    </location>
</feature>
<feature type="region of interest" description="Disordered" evidence="1">
    <location>
        <begin position="390"/>
        <end position="434"/>
    </location>
</feature>
<name>A0A088SFU1_LEIPA</name>
<feature type="compositionally biased region" description="Low complexity" evidence="1">
    <location>
        <begin position="190"/>
        <end position="199"/>
    </location>
</feature>
<dbReference type="GeneID" id="22577474"/>
<organism evidence="2 3">
    <name type="scientific">Leishmania panamensis</name>
    <dbReference type="NCBI Taxonomy" id="5679"/>
    <lineage>
        <taxon>Eukaryota</taxon>
        <taxon>Discoba</taxon>
        <taxon>Euglenozoa</taxon>
        <taxon>Kinetoplastea</taxon>
        <taxon>Metakinetoplastina</taxon>
        <taxon>Trypanosomatida</taxon>
        <taxon>Trypanosomatidae</taxon>
        <taxon>Leishmaniinae</taxon>
        <taxon>Leishmania</taxon>
        <taxon>Leishmania guyanensis species complex</taxon>
    </lineage>
</organism>
<dbReference type="KEGG" id="lpan:LPMP_310480"/>
<dbReference type="RefSeq" id="XP_010701437.1">
    <property type="nucleotide sequence ID" value="XM_010703135.1"/>
</dbReference>
<feature type="region of interest" description="Disordered" evidence="1">
    <location>
        <begin position="152"/>
        <end position="216"/>
    </location>
</feature>
<dbReference type="AlphaFoldDB" id="A0A088SFU1"/>
<reference evidence="2 3" key="1">
    <citation type="journal article" date="2015" name="Sci. Rep.">
        <title>The genome of Leishmania panamensis: insights into genomics of the L. (Viannia) subgenus.</title>
        <authorList>
            <person name="Llanes A."/>
            <person name="Restrepo C.M."/>
            <person name="Vecchio G.D."/>
            <person name="Anguizola F.J."/>
            <person name="Lleonart R."/>
        </authorList>
    </citation>
    <scope>NUCLEOTIDE SEQUENCE [LARGE SCALE GENOMIC DNA]</scope>
    <source>
        <strain evidence="2 3">MHOM/PA/94/PSC-1</strain>
    </source>
</reference>